<reference evidence="2 3" key="1">
    <citation type="submission" date="2017-05" db="EMBL/GenBank/DDBJ databases">
        <authorList>
            <person name="Varghese N."/>
            <person name="Submissions S."/>
        </authorList>
    </citation>
    <scope>NUCLEOTIDE SEQUENCE [LARGE SCALE GENOMIC DNA]</scope>
    <source>
        <strain evidence="2 3">DSM 21342</strain>
    </source>
</reference>
<proteinExistence type="predicted"/>
<evidence type="ECO:0000256" key="1">
    <source>
        <dbReference type="SAM" id="Phobius"/>
    </source>
</evidence>
<dbReference type="AlphaFoldDB" id="A0A521AL23"/>
<dbReference type="EMBL" id="FXSZ01000001">
    <property type="protein sequence ID" value="SMO35554.1"/>
    <property type="molecule type" value="Genomic_DNA"/>
</dbReference>
<keyword evidence="1" id="KW-0472">Membrane</keyword>
<keyword evidence="1" id="KW-0812">Transmembrane</keyword>
<accession>A0A521AL23</accession>
<organism evidence="2 3">
    <name type="scientific">Solitalea koreensis</name>
    <dbReference type="NCBI Taxonomy" id="543615"/>
    <lineage>
        <taxon>Bacteria</taxon>
        <taxon>Pseudomonadati</taxon>
        <taxon>Bacteroidota</taxon>
        <taxon>Sphingobacteriia</taxon>
        <taxon>Sphingobacteriales</taxon>
        <taxon>Sphingobacteriaceae</taxon>
        <taxon>Solitalea</taxon>
    </lineage>
</organism>
<evidence type="ECO:0000313" key="3">
    <source>
        <dbReference type="Proteomes" id="UP000315971"/>
    </source>
</evidence>
<dbReference type="Proteomes" id="UP000315971">
    <property type="component" value="Unassembled WGS sequence"/>
</dbReference>
<keyword evidence="1" id="KW-1133">Transmembrane helix</keyword>
<feature type="transmembrane region" description="Helical" evidence="1">
    <location>
        <begin position="6"/>
        <end position="25"/>
    </location>
</feature>
<keyword evidence="3" id="KW-1185">Reference proteome</keyword>
<gene>
    <name evidence="2" type="ORF">SAMN06265350_101213</name>
</gene>
<sequence>MDAVFSTAIAFLSLCVTVALFYYVIKYLKTQTELTQLKMEKLKKEIEQLEDRQ</sequence>
<name>A0A521AL23_9SPHI</name>
<dbReference type="RefSeq" id="WP_185955142.1">
    <property type="nucleotide sequence ID" value="NZ_FXSZ01000001.1"/>
</dbReference>
<evidence type="ECO:0000313" key="2">
    <source>
        <dbReference type="EMBL" id="SMO35554.1"/>
    </source>
</evidence>
<protein>
    <submittedName>
        <fullName evidence="2">Uncharacterized protein</fullName>
    </submittedName>
</protein>